<dbReference type="HOGENOM" id="CLU_071220_0_1_2"/>
<keyword evidence="4" id="KW-1185">Reference proteome</keyword>
<evidence type="ECO:0000313" key="3">
    <source>
        <dbReference type="EMBL" id="AHG01908.1"/>
    </source>
</evidence>
<dbReference type="AlphaFoldDB" id="W0JY28"/>
<dbReference type="InterPro" id="IPR036390">
    <property type="entry name" value="WH_DNA-bd_sf"/>
</dbReference>
<keyword evidence="3" id="KW-0614">Plasmid</keyword>
<reference evidence="3 4" key="1">
    <citation type="submission" date="2014-01" db="EMBL/GenBank/DDBJ databases">
        <authorList>
            <consortium name="DOE Joint Genome Institute"/>
            <person name="Anderson I."/>
            <person name="Huntemann M."/>
            <person name="Han J."/>
            <person name="Chen A."/>
            <person name="Kyrpides N."/>
            <person name="Mavromatis K."/>
            <person name="Markowitz V."/>
            <person name="Palaniappan K."/>
            <person name="Ivanova N."/>
            <person name="Schaumberg A."/>
            <person name="Pati A."/>
            <person name="Liolios K."/>
            <person name="Nordberg H.P."/>
            <person name="Cantor M.N."/>
            <person name="Hua S.X."/>
            <person name="Woyke T."/>
        </authorList>
    </citation>
    <scope>NUCLEOTIDE SEQUENCE [LARGE SCALE GENOMIC DNA]</scope>
    <source>
        <strain evidence="3 4">XH-48</strain>
        <plasmid evidence="4">2</plasmid>
    </source>
</reference>
<dbReference type="InterPro" id="IPR057527">
    <property type="entry name" value="HVO_A0261-like_N"/>
</dbReference>
<sequence>MKGQRGIELTKTVVVHIEMLTALQKEEEITSHQLERSLDYSRATINRHLTTLRNAELITTVDGNHALTDFGAIILQEVRNLCQELNVSAQRPDLVEQLHVCPVDFEIGLLAGATVTMATPEDPYQMHDRYLGFWRDTERVKGARSISVIPPDIVEELKPKLRGTVEVDSIWTPQAATQYFERYPEMKSAWMEGPRAQIRITSEPIPAQFGVFDNRLAFTVHDDETGYPRALVDTDDPEAIEWAHRLHRYYCDRSQTLESWLETTEKT</sequence>
<dbReference type="GeneID" id="25147269"/>
<feature type="domain" description="HVO-A0261-like N-terminal" evidence="2">
    <location>
        <begin position="7"/>
        <end position="88"/>
    </location>
</feature>
<feature type="domain" description="Methanogenesis regulatory protein FilR1 middle" evidence="1">
    <location>
        <begin position="123"/>
        <end position="253"/>
    </location>
</feature>
<dbReference type="EMBL" id="CP007057">
    <property type="protein sequence ID" value="AHG01908.1"/>
    <property type="molecule type" value="Genomic_DNA"/>
</dbReference>
<dbReference type="Pfam" id="PF25213">
    <property type="entry name" value="HVO_A0261_N"/>
    <property type="match status" value="1"/>
</dbReference>
<gene>
    <name evidence="3" type="ORF">HALLA_01025</name>
</gene>
<dbReference type="OrthoDB" id="183679at2157"/>
<accession>W0JY28</accession>
<dbReference type="RefSeq" id="WP_049954751.1">
    <property type="nucleotide sequence ID" value="NZ_CP007057.1"/>
</dbReference>
<dbReference type="eggNOG" id="arCOG02809">
    <property type="taxonomic scope" value="Archaea"/>
</dbReference>
<dbReference type="InterPro" id="IPR013561">
    <property type="entry name" value="FilR1_middle_dom"/>
</dbReference>
<dbReference type="Proteomes" id="UP000019024">
    <property type="component" value="Plasmid unnamed2"/>
</dbReference>
<name>W0JY28_9EURY</name>
<dbReference type="Gene3D" id="1.10.10.10">
    <property type="entry name" value="Winged helix-like DNA-binding domain superfamily/Winged helix DNA-binding domain"/>
    <property type="match status" value="1"/>
</dbReference>
<dbReference type="InterPro" id="IPR036388">
    <property type="entry name" value="WH-like_DNA-bd_sf"/>
</dbReference>
<proteinExistence type="predicted"/>
<dbReference type="SUPFAM" id="SSF46785">
    <property type="entry name" value="Winged helix' DNA-binding domain"/>
    <property type="match status" value="1"/>
</dbReference>
<dbReference type="KEGG" id="hlr:HALLA_01025"/>
<geneLocation type="plasmid" evidence="4">
    <name>2</name>
</geneLocation>
<evidence type="ECO:0000313" key="4">
    <source>
        <dbReference type="Proteomes" id="UP000019024"/>
    </source>
</evidence>
<dbReference type="Pfam" id="PF08350">
    <property type="entry name" value="FilR1_middle"/>
    <property type="match status" value="1"/>
</dbReference>
<evidence type="ECO:0000259" key="2">
    <source>
        <dbReference type="Pfam" id="PF25213"/>
    </source>
</evidence>
<evidence type="ECO:0000259" key="1">
    <source>
        <dbReference type="Pfam" id="PF08350"/>
    </source>
</evidence>
<protein>
    <submittedName>
        <fullName evidence="3">Uncharacterized protein</fullName>
    </submittedName>
</protein>
<organism evidence="3 4">
    <name type="scientific">Halostagnicola larsenii XH-48</name>
    <dbReference type="NCBI Taxonomy" id="797299"/>
    <lineage>
        <taxon>Archaea</taxon>
        <taxon>Methanobacteriati</taxon>
        <taxon>Methanobacteriota</taxon>
        <taxon>Stenosarchaea group</taxon>
        <taxon>Halobacteria</taxon>
        <taxon>Halobacteriales</taxon>
        <taxon>Natrialbaceae</taxon>
        <taxon>Halostagnicola</taxon>
    </lineage>
</organism>